<evidence type="ECO:0000256" key="1">
    <source>
        <dbReference type="SAM" id="Phobius"/>
    </source>
</evidence>
<feature type="transmembrane region" description="Helical" evidence="1">
    <location>
        <begin position="174"/>
        <end position="195"/>
    </location>
</feature>
<gene>
    <name evidence="2" type="ORF">B0T14DRAFT_497089</name>
</gene>
<sequence length="291" mass="32702">MSDCIQPDTDVAGIGVVVAYSLHSMLVLFISMVFTWLRHKVEAKQGTHNPDFGLSPRVEALGSLLIQLMDQQPILAVALLVGTYVKRTPTSAYHLKMVQYLINLSTVSYVVTVGFSPRQIRMPWYRILAFLALIIAWIVPSALSTWDQVKGIGCPQQGSVMPRDDNDEFYADPAIGLAIIVFMVLTILLATARAFRARLEAPLKNPHDPHALREAGFGRRCCQFTRAMYYFYLVTIGLSFIISNIQTMRRMRERFSHRVGDVENEWGYGQVLALALVLMPAVEFAAACFRK</sequence>
<feature type="transmembrane region" description="Helical" evidence="1">
    <location>
        <begin position="12"/>
        <end position="37"/>
    </location>
</feature>
<feature type="transmembrane region" description="Helical" evidence="1">
    <location>
        <begin position="127"/>
        <end position="146"/>
    </location>
</feature>
<keyword evidence="3" id="KW-1185">Reference proteome</keyword>
<keyword evidence="1" id="KW-1133">Transmembrane helix</keyword>
<evidence type="ECO:0000313" key="3">
    <source>
        <dbReference type="Proteomes" id="UP001175000"/>
    </source>
</evidence>
<dbReference type="AlphaFoldDB" id="A0AA40C0I9"/>
<feature type="transmembrane region" description="Helical" evidence="1">
    <location>
        <begin position="229"/>
        <end position="248"/>
    </location>
</feature>
<keyword evidence="1" id="KW-0472">Membrane</keyword>
<dbReference type="InterPro" id="IPR053018">
    <property type="entry name" value="Elsinochrome_Biosynth-Asso"/>
</dbReference>
<keyword evidence="1" id="KW-0812">Transmembrane</keyword>
<dbReference type="PANTHER" id="PTHR37577:SF1">
    <property type="entry name" value="INTEGRAL MEMBRANE PROTEIN"/>
    <property type="match status" value="1"/>
</dbReference>
<dbReference type="EMBL" id="JAULSU010000004">
    <property type="protein sequence ID" value="KAK0620587.1"/>
    <property type="molecule type" value="Genomic_DNA"/>
</dbReference>
<name>A0AA40C0I9_9PEZI</name>
<comment type="caution">
    <text evidence="2">The sequence shown here is derived from an EMBL/GenBank/DDBJ whole genome shotgun (WGS) entry which is preliminary data.</text>
</comment>
<evidence type="ECO:0000313" key="2">
    <source>
        <dbReference type="EMBL" id="KAK0620587.1"/>
    </source>
</evidence>
<feature type="transmembrane region" description="Helical" evidence="1">
    <location>
        <begin position="268"/>
        <end position="289"/>
    </location>
</feature>
<protein>
    <submittedName>
        <fullName evidence="2">Uncharacterized protein</fullName>
    </submittedName>
</protein>
<reference evidence="2" key="1">
    <citation type="submission" date="2023-06" db="EMBL/GenBank/DDBJ databases">
        <title>Genome-scale phylogeny and comparative genomics of the fungal order Sordariales.</title>
        <authorList>
            <consortium name="Lawrence Berkeley National Laboratory"/>
            <person name="Hensen N."/>
            <person name="Bonometti L."/>
            <person name="Westerberg I."/>
            <person name="Brannstrom I.O."/>
            <person name="Guillou S."/>
            <person name="Cros-Aarteil S."/>
            <person name="Calhoun S."/>
            <person name="Haridas S."/>
            <person name="Kuo A."/>
            <person name="Mondo S."/>
            <person name="Pangilinan J."/>
            <person name="Riley R."/>
            <person name="Labutti K."/>
            <person name="Andreopoulos B."/>
            <person name="Lipzen A."/>
            <person name="Chen C."/>
            <person name="Yanf M."/>
            <person name="Daum C."/>
            <person name="Ng V."/>
            <person name="Clum A."/>
            <person name="Steindorff A."/>
            <person name="Ohm R."/>
            <person name="Martin F."/>
            <person name="Silar P."/>
            <person name="Natvig D."/>
            <person name="Lalanne C."/>
            <person name="Gautier V."/>
            <person name="Ament-Velasquez S.L."/>
            <person name="Kruys A."/>
            <person name="Hutchinson M.I."/>
            <person name="Powell A.J."/>
            <person name="Barry K."/>
            <person name="Miller A.N."/>
            <person name="Grigoriev I.V."/>
            <person name="Debuchy R."/>
            <person name="Gladieux P."/>
            <person name="Thoren M.H."/>
            <person name="Johannesson H."/>
        </authorList>
    </citation>
    <scope>NUCLEOTIDE SEQUENCE</scope>
    <source>
        <strain evidence="2">CBS 606.72</strain>
    </source>
</reference>
<organism evidence="2 3">
    <name type="scientific">Immersiella caudata</name>
    <dbReference type="NCBI Taxonomy" id="314043"/>
    <lineage>
        <taxon>Eukaryota</taxon>
        <taxon>Fungi</taxon>
        <taxon>Dikarya</taxon>
        <taxon>Ascomycota</taxon>
        <taxon>Pezizomycotina</taxon>
        <taxon>Sordariomycetes</taxon>
        <taxon>Sordariomycetidae</taxon>
        <taxon>Sordariales</taxon>
        <taxon>Lasiosphaeriaceae</taxon>
        <taxon>Immersiella</taxon>
    </lineage>
</organism>
<proteinExistence type="predicted"/>
<dbReference type="PANTHER" id="PTHR37577">
    <property type="entry name" value="INTEGRAL MEMBRANE PROTEIN"/>
    <property type="match status" value="1"/>
</dbReference>
<dbReference type="Proteomes" id="UP001175000">
    <property type="component" value="Unassembled WGS sequence"/>
</dbReference>
<accession>A0AA40C0I9</accession>